<protein>
    <submittedName>
        <fullName evidence="1">Uncharacterized protein</fullName>
    </submittedName>
</protein>
<dbReference type="AlphaFoldDB" id="A0A5J4UCW8"/>
<evidence type="ECO:0000313" key="1">
    <source>
        <dbReference type="EMBL" id="KAA6367445.1"/>
    </source>
</evidence>
<organism evidence="1 2">
    <name type="scientific">Streblomastix strix</name>
    <dbReference type="NCBI Taxonomy" id="222440"/>
    <lineage>
        <taxon>Eukaryota</taxon>
        <taxon>Metamonada</taxon>
        <taxon>Preaxostyla</taxon>
        <taxon>Oxymonadida</taxon>
        <taxon>Streblomastigidae</taxon>
        <taxon>Streblomastix</taxon>
    </lineage>
</organism>
<dbReference type="EMBL" id="SNRW01018322">
    <property type="protein sequence ID" value="KAA6367445.1"/>
    <property type="molecule type" value="Genomic_DNA"/>
</dbReference>
<feature type="non-terminal residue" evidence="1">
    <location>
        <position position="142"/>
    </location>
</feature>
<name>A0A5J4UCW8_9EUKA</name>
<accession>A0A5J4UCW8</accession>
<evidence type="ECO:0000313" key="2">
    <source>
        <dbReference type="Proteomes" id="UP000324800"/>
    </source>
</evidence>
<sequence length="142" mass="15994">MLGGATTDEISVATEGGSVYFDGNGEMEFSDQAYWQINKIGGVDYLIIKGVNQKVIFHSINIVLPTTKQTKYVLKLIGTKYYDNQDRNLELTIENWTFTLNNTLDKATNFSLLRIESFLSLRMNVSIFNFKGYNVSIEGTGL</sequence>
<dbReference type="Proteomes" id="UP000324800">
    <property type="component" value="Unassembled WGS sequence"/>
</dbReference>
<gene>
    <name evidence="1" type="ORF">EZS28_037029</name>
</gene>
<proteinExistence type="predicted"/>
<reference evidence="1 2" key="1">
    <citation type="submission" date="2019-03" db="EMBL/GenBank/DDBJ databases">
        <title>Single cell metagenomics reveals metabolic interactions within the superorganism composed of flagellate Streblomastix strix and complex community of Bacteroidetes bacteria on its surface.</title>
        <authorList>
            <person name="Treitli S.C."/>
            <person name="Kolisko M."/>
            <person name="Husnik F."/>
            <person name="Keeling P."/>
            <person name="Hampl V."/>
        </authorList>
    </citation>
    <scope>NUCLEOTIDE SEQUENCE [LARGE SCALE GENOMIC DNA]</scope>
    <source>
        <strain evidence="1">ST1C</strain>
    </source>
</reference>
<comment type="caution">
    <text evidence="1">The sequence shown here is derived from an EMBL/GenBank/DDBJ whole genome shotgun (WGS) entry which is preliminary data.</text>
</comment>